<accession>A0A6P1EF78</accession>
<dbReference type="GeneID" id="69059177"/>
<reference evidence="2 3" key="1">
    <citation type="submission" date="2019-12" db="EMBL/GenBank/DDBJ databases">
        <title>Lactobacillus hilgardii FLUB.</title>
        <authorList>
            <person name="Gustaw K."/>
        </authorList>
    </citation>
    <scope>NUCLEOTIDE SEQUENCE [LARGE SCALE GENOMIC DNA]</scope>
    <source>
        <strain evidence="2 3">FLUB</strain>
    </source>
</reference>
<name>A0A6P1EF78_LENHI</name>
<keyword evidence="1" id="KW-0472">Membrane</keyword>
<gene>
    <name evidence="2" type="ORF">GQR93_12405</name>
</gene>
<feature type="transmembrane region" description="Helical" evidence="1">
    <location>
        <begin position="115"/>
        <end position="142"/>
    </location>
</feature>
<sequence>MISRYQYLEREVRGMAEKEIGVYERLLSGALLAMAAGALDAYTYLEDGGVFAGLQTGNLILTGLRVGQGDYGEITQGIVSLIMFAVGVAIIRVIQYHYPSELALRRKVVTLSYEIILFVLVSFLAGRVSILLTTGLLAMAAAAQLQEFRTMKNGPFTSLMMTGNVRTLSENVLDFVAQGDKKALRKAGDIVTIIGSFFIGALLSGYLAQYFQGQTILLSAAILLVVIVVGK</sequence>
<keyword evidence="1" id="KW-0812">Transmembrane</keyword>
<dbReference type="PANTHER" id="PTHR37314:SF4">
    <property type="entry name" value="UPF0700 TRANSMEMBRANE PROTEIN YOAK"/>
    <property type="match status" value="1"/>
</dbReference>
<evidence type="ECO:0000313" key="3">
    <source>
        <dbReference type="Proteomes" id="UP000465035"/>
    </source>
</evidence>
<feature type="transmembrane region" description="Helical" evidence="1">
    <location>
        <begin position="78"/>
        <end position="95"/>
    </location>
</feature>
<proteinExistence type="predicted"/>
<dbReference type="Proteomes" id="UP000465035">
    <property type="component" value="Chromosome"/>
</dbReference>
<feature type="transmembrane region" description="Helical" evidence="1">
    <location>
        <begin position="214"/>
        <end position="230"/>
    </location>
</feature>
<evidence type="ECO:0000256" key="1">
    <source>
        <dbReference type="SAM" id="Phobius"/>
    </source>
</evidence>
<dbReference type="AlphaFoldDB" id="A0A6P1EF78"/>
<organism evidence="2 3">
    <name type="scientific">Lentilactobacillus hilgardii</name>
    <name type="common">Lactobacillus hilgardii</name>
    <dbReference type="NCBI Taxonomy" id="1588"/>
    <lineage>
        <taxon>Bacteria</taxon>
        <taxon>Bacillati</taxon>
        <taxon>Bacillota</taxon>
        <taxon>Bacilli</taxon>
        <taxon>Lactobacillales</taxon>
        <taxon>Lactobacillaceae</taxon>
        <taxon>Lentilactobacillus</taxon>
    </lineage>
</organism>
<dbReference type="InterPro" id="IPR010699">
    <property type="entry name" value="DUF1275"/>
</dbReference>
<dbReference type="RefSeq" id="WP_004466290.1">
    <property type="nucleotide sequence ID" value="NZ_CABKOL010000104.1"/>
</dbReference>
<dbReference type="PANTHER" id="PTHR37314">
    <property type="entry name" value="SLR0142 PROTEIN"/>
    <property type="match status" value="1"/>
</dbReference>
<protein>
    <submittedName>
        <fullName evidence="2">DUF1275 domain-containing protein</fullName>
    </submittedName>
</protein>
<feature type="transmembrane region" description="Helical" evidence="1">
    <location>
        <begin position="21"/>
        <end position="42"/>
    </location>
</feature>
<keyword evidence="1" id="KW-1133">Transmembrane helix</keyword>
<dbReference type="Pfam" id="PF06912">
    <property type="entry name" value="DUF1275"/>
    <property type="match status" value="1"/>
</dbReference>
<dbReference type="EMBL" id="CP047121">
    <property type="protein sequence ID" value="QHB53453.1"/>
    <property type="molecule type" value="Genomic_DNA"/>
</dbReference>
<evidence type="ECO:0000313" key="2">
    <source>
        <dbReference type="EMBL" id="QHB53453.1"/>
    </source>
</evidence>